<reference evidence="7 8" key="1">
    <citation type="journal article" date="2015" name="Nature">
        <title>rRNA introns, odd ribosomes, and small enigmatic genomes across a large radiation of phyla.</title>
        <authorList>
            <person name="Brown C.T."/>
            <person name="Hug L.A."/>
            <person name="Thomas B.C."/>
            <person name="Sharon I."/>
            <person name="Castelle C.J."/>
            <person name="Singh A."/>
            <person name="Wilkins M.J."/>
            <person name="Williams K.H."/>
            <person name="Banfield J.F."/>
        </authorList>
    </citation>
    <scope>NUCLEOTIDE SEQUENCE [LARGE SCALE GENOMIC DNA]</scope>
</reference>
<evidence type="ECO:0000256" key="1">
    <source>
        <dbReference type="ARBA" id="ARBA00005952"/>
    </source>
</evidence>
<dbReference type="Gene3D" id="1.10.940.10">
    <property type="entry name" value="NusB-like"/>
    <property type="match status" value="1"/>
</dbReference>
<dbReference type="NCBIfam" id="TIGR01951">
    <property type="entry name" value="nusB"/>
    <property type="match status" value="1"/>
</dbReference>
<dbReference type="GO" id="GO:0006353">
    <property type="term" value="P:DNA-templated transcription termination"/>
    <property type="evidence" value="ECO:0007669"/>
    <property type="project" value="InterPro"/>
</dbReference>
<dbReference type="AlphaFoldDB" id="A0A0G1BA16"/>
<dbReference type="InterPro" id="IPR006027">
    <property type="entry name" value="NusB_RsmB_TIM44"/>
</dbReference>
<evidence type="ECO:0000259" key="6">
    <source>
        <dbReference type="Pfam" id="PF01029"/>
    </source>
</evidence>
<dbReference type="SUPFAM" id="SSF48013">
    <property type="entry name" value="NusB-like"/>
    <property type="match status" value="1"/>
</dbReference>
<evidence type="ECO:0000313" key="8">
    <source>
        <dbReference type="Proteomes" id="UP000034785"/>
    </source>
</evidence>
<comment type="caution">
    <text evidence="7">The sequence shown here is derived from an EMBL/GenBank/DDBJ whole genome shotgun (WGS) entry which is preliminary data.</text>
</comment>
<keyword evidence="4" id="KW-0805">Transcription regulation</keyword>
<dbReference type="GO" id="GO:0031564">
    <property type="term" value="P:transcription antitermination"/>
    <property type="evidence" value="ECO:0007669"/>
    <property type="project" value="UniProtKB-KW"/>
</dbReference>
<comment type="similarity">
    <text evidence="1">Belongs to the NusB family.</text>
</comment>
<organism evidence="7 8">
    <name type="scientific">Candidatus Daviesbacteria bacterium GW2011_GWA2_42_7</name>
    <dbReference type="NCBI Taxonomy" id="1618425"/>
    <lineage>
        <taxon>Bacteria</taxon>
        <taxon>Candidatus Daviesiibacteriota</taxon>
    </lineage>
</organism>
<keyword evidence="5" id="KW-0804">Transcription</keyword>
<protein>
    <submittedName>
        <fullName evidence="7">N utilization substance protein B-like protein</fullName>
    </submittedName>
</protein>
<dbReference type="GO" id="GO:0003723">
    <property type="term" value="F:RNA binding"/>
    <property type="evidence" value="ECO:0007669"/>
    <property type="project" value="UniProtKB-KW"/>
</dbReference>
<dbReference type="InterPro" id="IPR035926">
    <property type="entry name" value="NusB-like_sf"/>
</dbReference>
<sequence length="124" mass="13809">MKTHQDPRHLKRIQAMQDLFAWEFNPQKANEGTAGQIIQNLAQIDEEIKKAAPTWPIDKINKIDLSILRLAIFELIIVSDTPYKVTVDEAVELAKEFGTEASPGFINGALGNIISVHGLDKKTS</sequence>
<feature type="domain" description="NusB/RsmB/TIM44" evidence="6">
    <location>
        <begin position="36"/>
        <end position="114"/>
    </location>
</feature>
<evidence type="ECO:0000256" key="4">
    <source>
        <dbReference type="ARBA" id="ARBA00023015"/>
    </source>
</evidence>
<dbReference type="Pfam" id="PF01029">
    <property type="entry name" value="NusB"/>
    <property type="match status" value="1"/>
</dbReference>
<accession>A0A0G1BA16</accession>
<dbReference type="PANTHER" id="PTHR11078">
    <property type="entry name" value="N UTILIZATION SUBSTANCE PROTEIN B-RELATED"/>
    <property type="match status" value="1"/>
</dbReference>
<gene>
    <name evidence="7" type="ORF">UV41_C0037G0005</name>
</gene>
<evidence type="ECO:0000256" key="2">
    <source>
        <dbReference type="ARBA" id="ARBA00022814"/>
    </source>
</evidence>
<dbReference type="GO" id="GO:0005829">
    <property type="term" value="C:cytosol"/>
    <property type="evidence" value="ECO:0007669"/>
    <property type="project" value="TreeGrafter"/>
</dbReference>
<dbReference type="PANTHER" id="PTHR11078:SF3">
    <property type="entry name" value="ANTITERMINATION NUSB DOMAIN-CONTAINING PROTEIN"/>
    <property type="match status" value="1"/>
</dbReference>
<keyword evidence="2" id="KW-0889">Transcription antitermination</keyword>
<name>A0A0G1BA16_9BACT</name>
<dbReference type="Proteomes" id="UP000034785">
    <property type="component" value="Unassembled WGS sequence"/>
</dbReference>
<keyword evidence="3" id="KW-0694">RNA-binding</keyword>
<evidence type="ECO:0000313" key="7">
    <source>
        <dbReference type="EMBL" id="KKS70059.1"/>
    </source>
</evidence>
<proteinExistence type="inferred from homology"/>
<evidence type="ECO:0000256" key="5">
    <source>
        <dbReference type="ARBA" id="ARBA00023163"/>
    </source>
</evidence>
<evidence type="ECO:0000256" key="3">
    <source>
        <dbReference type="ARBA" id="ARBA00022884"/>
    </source>
</evidence>
<dbReference type="EMBL" id="LCEJ01000037">
    <property type="protein sequence ID" value="KKS70059.1"/>
    <property type="molecule type" value="Genomic_DNA"/>
</dbReference>
<dbReference type="InterPro" id="IPR011605">
    <property type="entry name" value="NusB_fam"/>
</dbReference>